<keyword evidence="3" id="KW-1185">Reference proteome</keyword>
<dbReference type="CDD" id="cd02440">
    <property type="entry name" value="AdoMet_MTases"/>
    <property type="match status" value="1"/>
</dbReference>
<dbReference type="SUPFAM" id="SSF53335">
    <property type="entry name" value="S-adenosyl-L-methionine-dependent methyltransferases"/>
    <property type="match status" value="1"/>
</dbReference>
<sequence length="321" mass="36212">MPRDCSRKIVRLDSVSKTPSTLKKETLLSHIVNPMSSIYPLSNALPGDEKQRLNDNHRVYRHITEGYLLPLPIQTYVKSLPTPVIADIGTGTGIWLQEISREMPKLAQLHGYDIDGSKFPVADSIPPNVTFRLHDVLLPFHKELHAKYDVVHVRLLYLALKKEDWAVVAGNIRTILKPGGWIHWEELGYPGFTCLPISKSFYEFMKVEVSHAIHVGRDPLVPTRLMLDLQNQGFAKCDRRTFNSLSFDDARVTKAVGKGMITMIEGCMGYIVAKGGYMGICTQDDVVKLVTNLQNDLNNGSVVGVELWWLWGRRPYEKTGS</sequence>
<organism evidence="2 3">
    <name type="scientific">Fusarium mexicanum</name>
    <dbReference type="NCBI Taxonomy" id="751941"/>
    <lineage>
        <taxon>Eukaryota</taxon>
        <taxon>Fungi</taxon>
        <taxon>Dikarya</taxon>
        <taxon>Ascomycota</taxon>
        <taxon>Pezizomycotina</taxon>
        <taxon>Sordariomycetes</taxon>
        <taxon>Hypocreomycetidae</taxon>
        <taxon>Hypocreales</taxon>
        <taxon>Nectriaceae</taxon>
        <taxon>Fusarium</taxon>
        <taxon>Fusarium fujikuroi species complex</taxon>
    </lineage>
</organism>
<comment type="caution">
    <text evidence="2">The sequence shown here is derived from an EMBL/GenBank/DDBJ whole genome shotgun (WGS) entry which is preliminary data.</text>
</comment>
<reference evidence="2 3" key="1">
    <citation type="submission" date="2020-05" db="EMBL/GenBank/DDBJ databases">
        <title>Identification and distribution of gene clusters putatively required for synthesis of sphingolipid metabolism inhibitors in phylogenetically diverse species of the filamentous fungus Fusarium.</title>
        <authorList>
            <person name="Kim H.-S."/>
            <person name="Busman M."/>
            <person name="Brown D.W."/>
            <person name="Divon H."/>
            <person name="Uhlig S."/>
            <person name="Proctor R.H."/>
        </authorList>
    </citation>
    <scope>NUCLEOTIDE SEQUENCE [LARGE SCALE GENOMIC DNA]</scope>
    <source>
        <strain evidence="2 3">NRRL 53147</strain>
    </source>
</reference>
<gene>
    <name evidence="2" type="ORF">FMEXI_12609</name>
</gene>
<dbReference type="InterPro" id="IPR029063">
    <property type="entry name" value="SAM-dependent_MTases_sf"/>
</dbReference>
<keyword evidence="2" id="KW-0808">Transferase</keyword>
<dbReference type="EMBL" id="JAAOAM010000372">
    <property type="protein sequence ID" value="KAF5532131.1"/>
    <property type="molecule type" value="Genomic_DNA"/>
</dbReference>
<evidence type="ECO:0000313" key="3">
    <source>
        <dbReference type="Proteomes" id="UP000522262"/>
    </source>
</evidence>
<dbReference type="Pfam" id="PF13489">
    <property type="entry name" value="Methyltransf_23"/>
    <property type="match status" value="1"/>
</dbReference>
<dbReference type="GO" id="GO:0008168">
    <property type="term" value="F:methyltransferase activity"/>
    <property type="evidence" value="ECO:0007669"/>
    <property type="project" value="UniProtKB-KW"/>
</dbReference>
<proteinExistence type="inferred from homology"/>
<accession>A0A8H5MJ81</accession>
<dbReference type="PANTHER" id="PTHR43591:SF50">
    <property type="entry name" value="METHYLTRANSFERASE DOMAIN-CONTAINING PROTEIN-RELATED"/>
    <property type="match status" value="1"/>
</dbReference>
<dbReference type="Proteomes" id="UP000522262">
    <property type="component" value="Unassembled WGS sequence"/>
</dbReference>
<evidence type="ECO:0000256" key="1">
    <source>
        <dbReference type="ARBA" id="ARBA00038158"/>
    </source>
</evidence>
<keyword evidence="2" id="KW-0489">Methyltransferase</keyword>
<dbReference type="Gene3D" id="3.40.50.150">
    <property type="entry name" value="Vaccinia Virus protein VP39"/>
    <property type="match status" value="1"/>
</dbReference>
<comment type="similarity">
    <text evidence="1">Belongs to the methyltransferase superfamily. LaeA methyltransferase family.</text>
</comment>
<dbReference type="AlphaFoldDB" id="A0A8H5MJ81"/>
<dbReference type="GO" id="GO:0032259">
    <property type="term" value="P:methylation"/>
    <property type="evidence" value="ECO:0007669"/>
    <property type="project" value="UniProtKB-KW"/>
</dbReference>
<evidence type="ECO:0000313" key="2">
    <source>
        <dbReference type="EMBL" id="KAF5532131.1"/>
    </source>
</evidence>
<name>A0A8H5MJ81_9HYPO</name>
<protein>
    <submittedName>
        <fullName evidence="2">Methyltransferase domain-containing protein</fullName>
    </submittedName>
</protein>
<dbReference type="PANTHER" id="PTHR43591">
    <property type="entry name" value="METHYLTRANSFERASE"/>
    <property type="match status" value="1"/>
</dbReference>